<keyword evidence="1" id="KW-1133">Transmembrane helix</keyword>
<evidence type="ECO:0000313" key="3">
    <source>
        <dbReference type="Proteomes" id="UP001318860"/>
    </source>
</evidence>
<dbReference type="Proteomes" id="UP001318860">
    <property type="component" value="Unassembled WGS sequence"/>
</dbReference>
<gene>
    <name evidence="2" type="ORF">DH2020_020210</name>
</gene>
<dbReference type="Pfam" id="PF07103">
    <property type="entry name" value="DUF1365"/>
    <property type="match status" value="1"/>
</dbReference>
<evidence type="ECO:0000313" key="2">
    <source>
        <dbReference type="EMBL" id="KAK6146341.1"/>
    </source>
</evidence>
<keyword evidence="1" id="KW-0812">Transmembrane</keyword>
<comment type="caution">
    <text evidence="2">The sequence shown here is derived from an EMBL/GenBank/DDBJ whole genome shotgun (WGS) entry which is preliminary data.</text>
</comment>
<protein>
    <submittedName>
        <fullName evidence="2">Uncharacterized protein</fullName>
    </submittedName>
</protein>
<accession>A0ABR0WID5</accession>
<name>A0ABR0WID5_REHGL</name>
<organism evidence="2 3">
    <name type="scientific">Rehmannia glutinosa</name>
    <name type="common">Chinese foxglove</name>
    <dbReference type="NCBI Taxonomy" id="99300"/>
    <lineage>
        <taxon>Eukaryota</taxon>
        <taxon>Viridiplantae</taxon>
        <taxon>Streptophyta</taxon>
        <taxon>Embryophyta</taxon>
        <taxon>Tracheophyta</taxon>
        <taxon>Spermatophyta</taxon>
        <taxon>Magnoliopsida</taxon>
        <taxon>eudicotyledons</taxon>
        <taxon>Gunneridae</taxon>
        <taxon>Pentapetalae</taxon>
        <taxon>asterids</taxon>
        <taxon>lamiids</taxon>
        <taxon>Lamiales</taxon>
        <taxon>Orobanchaceae</taxon>
        <taxon>Rehmannieae</taxon>
        <taxon>Rehmannia</taxon>
    </lineage>
</organism>
<reference evidence="2 3" key="1">
    <citation type="journal article" date="2021" name="Comput. Struct. Biotechnol. J.">
        <title>De novo genome assembly of the potent medicinal plant Rehmannia glutinosa using nanopore technology.</title>
        <authorList>
            <person name="Ma L."/>
            <person name="Dong C."/>
            <person name="Song C."/>
            <person name="Wang X."/>
            <person name="Zheng X."/>
            <person name="Niu Y."/>
            <person name="Chen S."/>
            <person name="Feng W."/>
        </authorList>
    </citation>
    <scope>NUCLEOTIDE SEQUENCE [LARGE SCALE GENOMIC DNA]</scope>
    <source>
        <strain evidence="2">DH-2019</strain>
    </source>
</reference>
<keyword evidence="1" id="KW-0472">Membrane</keyword>
<dbReference type="EMBL" id="JABTTQ020000011">
    <property type="protein sequence ID" value="KAK6146341.1"/>
    <property type="molecule type" value="Genomic_DNA"/>
</dbReference>
<dbReference type="PANTHER" id="PTHR33973:SF4">
    <property type="entry name" value="OS07G0153300 PROTEIN"/>
    <property type="match status" value="1"/>
</dbReference>
<feature type="transmembrane region" description="Helical" evidence="1">
    <location>
        <begin position="6"/>
        <end position="26"/>
    </location>
</feature>
<evidence type="ECO:0000256" key="1">
    <source>
        <dbReference type="SAM" id="Phobius"/>
    </source>
</evidence>
<dbReference type="PANTHER" id="PTHR33973">
    <property type="entry name" value="OS07G0153300 PROTEIN"/>
    <property type="match status" value="1"/>
</dbReference>
<dbReference type="InterPro" id="IPR010775">
    <property type="entry name" value="DUF1365"/>
</dbReference>
<proteinExistence type="predicted"/>
<sequence length="283" mass="32715">MSPLFLLCYITYTTFTSIIFSLLLAFRLLCRRVSAPAGGPNEKGNIVALYEGTVFHQRRHPVRNSFRLPARYALIDLNRPPYAPPNYLSADDARRVAKTNGPVFLLRIPASVGYERSPVNLYYCYDIQGSTTTLKKCIVEDMLGNWKLKVNEPGEILYAIISVQHPKLGNYFTASFTAKRVIYDSTTSDDLEAFFWLMPHKVSITAYWNALKLWWNNVPFYTHPRIENPTYREEAFQRDEKMQLICPAFGGINKANNNLRSGGKIDRCFMWKDAKWPWSYLIR</sequence>
<keyword evidence="3" id="KW-1185">Reference proteome</keyword>